<feature type="region of interest" description="Disordered" evidence="1">
    <location>
        <begin position="196"/>
        <end position="280"/>
    </location>
</feature>
<evidence type="ECO:0000256" key="1">
    <source>
        <dbReference type="SAM" id="MobiDB-lite"/>
    </source>
</evidence>
<protein>
    <submittedName>
        <fullName evidence="2">Uncharacterized protein</fullName>
    </submittedName>
</protein>
<dbReference type="AlphaFoldDB" id="A0AAV8UFF6"/>
<comment type="caution">
    <text evidence="2">The sequence shown here is derived from an EMBL/GenBank/DDBJ whole genome shotgun (WGS) entry which is preliminary data.</text>
</comment>
<name>A0AAV8UFF6_9ROSI</name>
<feature type="compositionally biased region" description="Polar residues" evidence="1">
    <location>
        <begin position="130"/>
        <end position="142"/>
    </location>
</feature>
<sequence length="280" mass="31299">MPQVDMETLVSVCGGGSHDRKIACETLANRNSTDDQLSEIPPESFWLSKDAELDWLDQHAFIERKDSAKGISNSNTNIHANANPSNSQRFSNLKATASIIGLPKPQKSCFVDAKHWRQSRAGTRLFPKRTGSSGKSDSSMVEPSSPKVSCIGRVKSRRDRNRRLKNRQRSSRETENPESKEKTGGFFASIKSIFRYSSRPKQHKQKREINKSHAQPTPRTMKTNGIRDRTPEREREAEASPRRSVSDVEVTAGEPLSLGGMKRFTSGRKSESWATGIDVA</sequence>
<gene>
    <name evidence="2" type="ORF">K2173_018520</name>
</gene>
<feature type="compositionally biased region" description="Basic and acidic residues" evidence="1">
    <location>
        <begin position="225"/>
        <end position="246"/>
    </location>
</feature>
<dbReference type="PANTHER" id="PTHR34120:SF2">
    <property type="entry name" value="OS01G0860900 PROTEIN"/>
    <property type="match status" value="1"/>
</dbReference>
<dbReference type="PANTHER" id="PTHR34120">
    <property type="entry name" value="EXPRESSED PROTEIN"/>
    <property type="match status" value="1"/>
</dbReference>
<feature type="compositionally biased region" description="Polar residues" evidence="1">
    <location>
        <begin position="212"/>
        <end position="223"/>
    </location>
</feature>
<proteinExistence type="predicted"/>
<dbReference type="EMBL" id="JAIWQS010000008">
    <property type="protein sequence ID" value="KAJ8899546.1"/>
    <property type="molecule type" value="Genomic_DNA"/>
</dbReference>
<feature type="compositionally biased region" description="Basic residues" evidence="1">
    <location>
        <begin position="154"/>
        <end position="169"/>
    </location>
</feature>
<dbReference type="Proteomes" id="UP001159364">
    <property type="component" value="Linkage Group LG08"/>
</dbReference>
<organism evidence="2 3">
    <name type="scientific">Erythroxylum novogranatense</name>
    <dbReference type="NCBI Taxonomy" id="1862640"/>
    <lineage>
        <taxon>Eukaryota</taxon>
        <taxon>Viridiplantae</taxon>
        <taxon>Streptophyta</taxon>
        <taxon>Embryophyta</taxon>
        <taxon>Tracheophyta</taxon>
        <taxon>Spermatophyta</taxon>
        <taxon>Magnoliopsida</taxon>
        <taxon>eudicotyledons</taxon>
        <taxon>Gunneridae</taxon>
        <taxon>Pentapetalae</taxon>
        <taxon>rosids</taxon>
        <taxon>fabids</taxon>
        <taxon>Malpighiales</taxon>
        <taxon>Erythroxylaceae</taxon>
        <taxon>Erythroxylum</taxon>
    </lineage>
</organism>
<feature type="compositionally biased region" description="Basic and acidic residues" evidence="1">
    <location>
        <begin position="170"/>
        <end position="183"/>
    </location>
</feature>
<feature type="region of interest" description="Disordered" evidence="1">
    <location>
        <begin position="121"/>
        <end position="184"/>
    </location>
</feature>
<keyword evidence="3" id="KW-1185">Reference proteome</keyword>
<evidence type="ECO:0000313" key="2">
    <source>
        <dbReference type="EMBL" id="KAJ8899546.1"/>
    </source>
</evidence>
<evidence type="ECO:0000313" key="3">
    <source>
        <dbReference type="Proteomes" id="UP001159364"/>
    </source>
</evidence>
<reference evidence="2 3" key="1">
    <citation type="submission" date="2021-09" db="EMBL/GenBank/DDBJ databases">
        <title>Genomic insights and catalytic innovation underlie evolution of tropane alkaloids biosynthesis.</title>
        <authorList>
            <person name="Wang Y.-J."/>
            <person name="Tian T."/>
            <person name="Huang J.-P."/>
            <person name="Huang S.-X."/>
        </authorList>
    </citation>
    <scope>NUCLEOTIDE SEQUENCE [LARGE SCALE GENOMIC DNA]</scope>
    <source>
        <strain evidence="2">KIB-2018</strain>
        <tissue evidence="2">Leaf</tissue>
    </source>
</reference>
<accession>A0AAV8UFF6</accession>